<dbReference type="RefSeq" id="WP_173142268.1">
    <property type="nucleotide sequence ID" value="NZ_CBCSGW010000025.1"/>
</dbReference>
<proteinExistence type="predicted"/>
<gene>
    <name evidence="4" type="ORF">GC106_83620</name>
</gene>
<dbReference type="EMBL" id="JAAATY010000051">
    <property type="protein sequence ID" value="NRN71087.1"/>
    <property type="molecule type" value="Genomic_DNA"/>
</dbReference>
<evidence type="ECO:0000256" key="2">
    <source>
        <dbReference type="ARBA" id="ARBA00022553"/>
    </source>
</evidence>
<dbReference type="PANTHER" id="PTHR45527">
    <property type="entry name" value="NONRIBOSOMAL PEPTIDE SYNTHETASE"/>
    <property type="match status" value="1"/>
</dbReference>
<evidence type="ECO:0000313" key="5">
    <source>
        <dbReference type="Proteomes" id="UP000763557"/>
    </source>
</evidence>
<dbReference type="Pfam" id="PF00550">
    <property type="entry name" value="PP-binding"/>
    <property type="match status" value="1"/>
</dbReference>
<dbReference type="InterPro" id="IPR020806">
    <property type="entry name" value="PKS_PP-bd"/>
</dbReference>
<dbReference type="InterPro" id="IPR036736">
    <property type="entry name" value="ACP-like_sf"/>
</dbReference>
<name>A0ABX2FJM9_9PSEU</name>
<dbReference type="Proteomes" id="UP000763557">
    <property type="component" value="Unassembled WGS sequence"/>
</dbReference>
<dbReference type="SUPFAM" id="SSF47336">
    <property type="entry name" value="ACP-like"/>
    <property type="match status" value="1"/>
</dbReference>
<comment type="caution">
    <text evidence="4">The sequence shown here is derived from an EMBL/GenBank/DDBJ whole genome shotgun (WGS) entry which is preliminary data.</text>
</comment>
<organism evidence="4 5">
    <name type="scientific">Kibdelosporangium persicum</name>
    <dbReference type="NCBI Taxonomy" id="2698649"/>
    <lineage>
        <taxon>Bacteria</taxon>
        <taxon>Bacillati</taxon>
        <taxon>Actinomycetota</taxon>
        <taxon>Actinomycetes</taxon>
        <taxon>Pseudonocardiales</taxon>
        <taxon>Pseudonocardiaceae</taxon>
        <taxon>Kibdelosporangium</taxon>
    </lineage>
</organism>
<dbReference type="InterPro" id="IPR009081">
    <property type="entry name" value="PP-bd_ACP"/>
</dbReference>
<dbReference type="PROSITE" id="PS50075">
    <property type="entry name" value="CARRIER"/>
    <property type="match status" value="1"/>
</dbReference>
<dbReference type="Gene3D" id="1.10.1200.10">
    <property type="entry name" value="ACP-like"/>
    <property type="match status" value="1"/>
</dbReference>
<dbReference type="SMART" id="SM00823">
    <property type="entry name" value="PKS_PP"/>
    <property type="match status" value="1"/>
</dbReference>
<reference evidence="4 5" key="1">
    <citation type="submission" date="2020-01" db="EMBL/GenBank/DDBJ databases">
        <title>Kibdelosporangium persica a novel Actinomycetes from a hot desert in Iran.</title>
        <authorList>
            <person name="Safaei N."/>
            <person name="Zaburannyi N."/>
            <person name="Mueller R."/>
            <person name="Wink J."/>
        </authorList>
    </citation>
    <scope>NUCLEOTIDE SEQUENCE [LARGE SCALE GENOMIC DNA]</scope>
    <source>
        <strain evidence="4 5">4NS15</strain>
    </source>
</reference>
<keyword evidence="1" id="KW-0596">Phosphopantetheine</keyword>
<evidence type="ECO:0000256" key="1">
    <source>
        <dbReference type="ARBA" id="ARBA00022450"/>
    </source>
</evidence>
<sequence>MSSENAEFDATAVTGVDTETEKTVAEIWVTVLKKNTFGADDDFFAVGGNSMLATLATYKLREKFEVELPLMLIFENPTITELAKAIEEHIASGE</sequence>
<protein>
    <recommendedName>
        <fullName evidence="3">Carrier domain-containing protein</fullName>
    </recommendedName>
</protein>
<evidence type="ECO:0000259" key="3">
    <source>
        <dbReference type="PROSITE" id="PS50075"/>
    </source>
</evidence>
<feature type="domain" description="Carrier" evidence="3">
    <location>
        <begin position="15"/>
        <end position="90"/>
    </location>
</feature>
<evidence type="ECO:0000313" key="4">
    <source>
        <dbReference type="EMBL" id="NRN71087.1"/>
    </source>
</evidence>
<accession>A0ABX2FJM9</accession>
<keyword evidence="2" id="KW-0597">Phosphoprotein</keyword>
<keyword evidence="5" id="KW-1185">Reference proteome</keyword>
<dbReference type="PANTHER" id="PTHR45527:SF1">
    <property type="entry name" value="FATTY ACID SYNTHASE"/>
    <property type="match status" value="1"/>
</dbReference>